<feature type="coiled-coil region" evidence="1">
    <location>
        <begin position="362"/>
        <end position="389"/>
    </location>
</feature>
<reference evidence="3" key="2">
    <citation type="submission" date="2022-04" db="EMBL/GenBank/DDBJ databases">
        <authorList>
            <person name="Fokt H."/>
            <person name="Baines J."/>
        </authorList>
    </citation>
    <scope>NUCLEOTIDE SEQUENCE</scope>
    <source>
        <strain evidence="3">KH569_7</strain>
    </source>
</reference>
<dbReference type="RefSeq" id="WP_257941005.1">
    <property type="nucleotide sequence ID" value="NZ_JAMZEE010000039.1"/>
</dbReference>
<organism evidence="3 4">
    <name type="scientific">Bacteroides muris</name>
    <name type="common">ex Fokt et al. 2023</name>
    <dbReference type="NCBI Taxonomy" id="2937417"/>
    <lineage>
        <taxon>Bacteria</taxon>
        <taxon>Pseudomonadati</taxon>
        <taxon>Bacteroidota</taxon>
        <taxon>Bacteroidia</taxon>
        <taxon>Bacteroidales</taxon>
        <taxon>Bacteroidaceae</taxon>
        <taxon>Bacteroides</taxon>
    </lineage>
</organism>
<dbReference type="EMBL" id="JAMZEE010000039">
    <property type="protein sequence ID" value="MCR6509249.1"/>
    <property type="molecule type" value="Genomic_DNA"/>
</dbReference>
<evidence type="ECO:0000313" key="4">
    <source>
        <dbReference type="Proteomes" id="UP001143810"/>
    </source>
</evidence>
<sequence>MANERNIGRIVTVDSLSVYVRLDDNLKSLYKSGYEEIYPVARINSYIVIPVGADKIVAMVNRVMTREETDLTKASGTIFLTESNRYLSATMVGTIESGLYIQGVYNYPILDNPVWYVTREDLDIIFDQKANEKVDFKKDFYLPIGTSPAFPDYQVKINPDKMFAKHVAILGNTGSGKSCTLTSILQSLFQYEYNGEKLKSSHIVIFDTNGEYKDAFNIEQNNIVNPFWINDNGLKIPYWFMNYDDMDYLFEPTTGTQGPILKRALALAKSHVAAEERKLIPQLYVNHLKVLIDNLNAGGNKAKSAILEDIESICDAFNKLKNERLTDFDVSEICKALSDIKSQKAPNKVYSNNGYPKGSYDVNLIQNALDTINQNLEEYQETLVEKTSSENRNIDAPLYYNFHSLISTCFEYAIKESAVSQDKMNEYISTLKLRMQSFVDDIRLASPLLLDKQNDVNDVLVQFLAYILGDYGQVYNTIADASMYKEYYNGSGCVKDVHNQITIIDMSLLPFQVLETITGLIGRLILEFLSRFDKEERGKMPVVIALEEAQNYIPENNQKDRDSISRKVFERIAREGRKYGLSLLVSSQRPSELSKTVLSQCNSFIVHRIQNPDDQTYIRKLVSAANSEILSQLPTLPQQHVIIMGDCVRTPVVARMNTAKPRPNSNDPEFIDNWIKGSEIDYKKCANKWLEEEKDKKND</sequence>
<dbReference type="SUPFAM" id="SSF52540">
    <property type="entry name" value="P-loop containing nucleoside triphosphate hydrolases"/>
    <property type="match status" value="1"/>
</dbReference>
<dbReference type="AlphaFoldDB" id="A0A9X2SWH4"/>
<evidence type="ECO:0000259" key="2">
    <source>
        <dbReference type="Pfam" id="PF01935"/>
    </source>
</evidence>
<comment type="caution">
    <text evidence="3">The sequence shown here is derived from an EMBL/GenBank/DDBJ whole genome shotgun (WGS) entry which is preliminary data.</text>
</comment>
<dbReference type="Pfam" id="PF01935">
    <property type="entry name" value="DUF87"/>
    <property type="match status" value="1"/>
</dbReference>
<dbReference type="InterPro" id="IPR008571">
    <property type="entry name" value="HerA-like"/>
</dbReference>
<dbReference type="InterPro" id="IPR002789">
    <property type="entry name" value="HerA_central"/>
</dbReference>
<dbReference type="InterPro" id="IPR027417">
    <property type="entry name" value="P-loop_NTPase"/>
</dbReference>
<gene>
    <name evidence="3" type="ORF">M1B78_14030</name>
</gene>
<proteinExistence type="predicted"/>
<keyword evidence="1" id="KW-0175">Coiled coil</keyword>
<reference evidence="3" key="1">
    <citation type="journal article" date="2022" name="Arch. Microbiol.">
        <title>Bacteroides muris sp. nov. isolated from the cecum of wild-derived house mice.</title>
        <authorList>
            <person name="Fokt H."/>
            <person name="Unni R."/>
            <person name="Repnik U."/>
            <person name="Schmitz R.A."/>
            <person name="Bramkamp M."/>
            <person name="Baines J.F."/>
            <person name="Unterweger D."/>
        </authorList>
    </citation>
    <scope>NUCLEOTIDE SEQUENCE</scope>
    <source>
        <strain evidence="3">KH569_7</strain>
    </source>
</reference>
<dbReference type="Gene3D" id="3.40.50.300">
    <property type="entry name" value="P-loop containing nucleotide triphosphate hydrolases"/>
    <property type="match status" value="2"/>
</dbReference>
<dbReference type="PANTHER" id="PTHR42957:SF1">
    <property type="entry name" value="HELICASE MJ1565-RELATED"/>
    <property type="match status" value="1"/>
</dbReference>
<dbReference type="PANTHER" id="PTHR42957">
    <property type="entry name" value="HELICASE MJ1565-RELATED"/>
    <property type="match status" value="1"/>
</dbReference>
<feature type="domain" description="Helicase HerA central" evidence="2">
    <location>
        <begin position="144"/>
        <end position="338"/>
    </location>
</feature>
<accession>A0A9X2SWH4</accession>
<name>A0A9X2SWH4_9BACE</name>
<evidence type="ECO:0000256" key="1">
    <source>
        <dbReference type="SAM" id="Coils"/>
    </source>
</evidence>
<dbReference type="Proteomes" id="UP001143810">
    <property type="component" value="Unassembled WGS sequence"/>
</dbReference>
<protein>
    <submittedName>
        <fullName evidence="3">DUF87 domain-containing protein</fullName>
    </submittedName>
</protein>
<evidence type="ECO:0000313" key="3">
    <source>
        <dbReference type="EMBL" id="MCR6509249.1"/>
    </source>
</evidence>